<evidence type="ECO:0000313" key="2">
    <source>
        <dbReference type="Proteomes" id="UP001489719"/>
    </source>
</evidence>
<dbReference type="EMBL" id="MU970257">
    <property type="protein sequence ID" value="KAK9318952.1"/>
    <property type="molecule type" value="Genomic_DNA"/>
</dbReference>
<sequence>MDELQVRVVDSKYCQKCAACRTQVCCDTLQELHGRVFKTCKKCRDRKASKKKGATLKSSAVGLDGCYDTHEEFVEAVSSFLEQHDSHVFDSSLPSLRIKATLKSTFLIDNDISVETCTQTSDQEVQKHAAVLLRNVMFDCTGYFFHMRRVNAKPDCPITFTLTCSRSSEAKLERDPFRVQRYTIPKEVFDCQGELHITMSKVYESITMVYEHKGKKLYQIPKTPCPTGIYQNLIQMANDSEFEKTDLHTITRQQVYNFWLSITKSEWERYAANDFRSAQLLVAEQSGSQLIEGLQEPGVSLAFLTPCFTNQEKYNRAKMTEVFVDSTFGTNKHGYELYCVLTEYDLVSLPLSYLLLDTRSLHEEGKRGRRLTQWFTALRNAGLTPNTVHTDKDFAEVTAASIAFRTNNSKYNHHLCLWHSLRAIDQYITGKARGRGFDSADTVRTSTRSTVLPSYLHFLTEESQWMLSKGETKKCTADQARILRSMIKRHLLRHPLLPKVVCDKNSAPASLVYESYEEIHASSVREMLEYCRSIGQPRLFRYFWANWYRPSFGNVGSRWEIASLCGRQGSSDAIPISRTTMRLESHWRILKRDYASHLIRPRLDVLTYIICTGLVPSRIHLYLQIEAGRVKPSLYVDFVSLWRRCADAIDERVVDDRNLYHADKRNWVCSCLAFIFNSRYMCKHLVSYYSVLRPDSNGKYSVRAPPRYTPDLFQERLPLIRFDDDFDVCGTENVSPTEGSSNCVDSAQVVQSSNYLEELKSLQLLPSEDPEAKEKNDERLLNIMQWAVGESRSNPRMQHDLGPISRDKRSYEEAMGTTRSANSQTIRKAQKSYYYMRPQNHGQGLANFDKFVAEKVTDGP</sequence>
<reference evidence="2" key="1">
    <citation type="journal article" date="2024" name="Front. Bioeng. Biotechnol.">
        <title>Genome-scale model development and genomic sequencing of the oleaginous clade Lipomyces.</title>
        <authorList>
            <person name="Czajka J.J."/>
            <person name="Han Y."/>
            <person name="Kim J."/>
            <person name="Mondo S.J."/>
            <person name="Hofstad B.A."/>
            <person name="Robles A."/>
            <person name="Haridas S."/>
            <person name="Riley R."/>
            <person name="LaButti K."/>
            <person name="Pangilinan J."/>
            <person name="Andreopoulos W."/>
            <person name="Lipzen A."/>
            <person name="Yan J."/>
            <person name="Wang M."/>
            <person name="Ng V."/>
            <person name="Grigoriev I.V."/>
            <person name="Spatafora J.W."/>
            <person name="Magnuson J.K."/>
            <person name="Baker S.E."/>
            <person name="Pomraning K.R."/>
        </authorList>
    </citation>
    <scope>NUCLEOTIDE SEQUENCE [LARGE SCALE GENOMIC DNA]</scope>
    <source>
        <strain evidence="2">CBS 10300</strain>
    </source>
</reference>
<keyword evidence="2" id="KW-1185">Reference proteome</keyword>
<comment type="caution">
    <text evidence="1">The sequence shown here is derived from an EMBL/GenBank/DDBJ whole genome shotgun (WGS) entry which is preliminary data.</text>
</comment>
<protein>
    <submittedName>
        <fullName evidence="1">Uncharacterized protein</fullName>
    </submittedName>
</protein>
<gene>
    <name evidence="1" type="ORF">V1517DRAFT_370094</name>
</gene>
<name>A0ACC3TDK4_9ASCO</name>
<dbReference type="Proteomes" id="UP001489719">
    <property type="component" value="Unassembled WGS sequence"/>
</dbReference>
<organism evidence="1 2">
    <name type="scientific">Lipomyces orientalis</name>
    <dbReference type="NCBI Taxonomy" id="1233043"/>
    <lineage>
        <taxon>Eukaryota</taxon>
        <taxon>Fungi</taxon>
        <taxon>Dikarya</taxon>
        <taxon>Ascomycota</taxon>
        <taxon>Saccharomycotina</taxon>
        <taxon>Lipomycetes</taxon>
        <taxon>Lipomycetales</taxon>
        <taxon>Lipomycetaceae</taxon>
        <taxon>Lipomyces</taxon>
    </lineage>
</organism>
<evidence type="ECO:0000313" key="1">
    <source>
        <dbReference type="EMBL" id="KAK9318952.1"/>
    </source>
</evidence>
<accession>A0ACC3TDK4</accession>
<proteinExistence type="predicted"/>